<dbReference type="Gene3D" id="3.30.420.10">
    <property type="entry name" value="Ribonuclease H-like superfamily/Ribonuclease H"/>
    <property type="match status" value="1"/>
</dbReference>
<name>A0A420WXL3_9GAMM</name>
<keyword evidence="9 14" id="KW-0540">Nuclease</keyword>
<dbReference type="GO" id="GO:0043137">
    <property type="term" value="P:DNA replication, removal of RNA primer"/>
    <property type="evidence" value="ECO:0007669"/>
    <property type="project" value="TreeGrafter"/>
</dbReference>
<evidence type="ECO:0000256" key="3">
    <source>
        <dbReference type="ARBA" id="ARBA00004065"/>
    </source>
</evidence>
<evidence type="ECO:0000256" key="16">
    <source>
        <dbReference type="RuleBase" id="RU003515"/>
    </source>
</evidence>
<dbReference type="GO" id="GO:0030145">
    <property type="term" value="F:manganese ion binding"/>
    <property type="evidence" value="ECO:0007669"/>
    <property type="project" value="UniProtKB-UniRule"/>
</dbReference>
<dbReference type="GO" id="GO:0005737">
    <property type="term" value="C:cytoplasm"/>
    <property type="evidence" value="ECO:0007669"/>
    <property type="project" value="UniProtKB-SubCell"/>
</dbReference>
<evidence type="ECO:0000256" key="12">
    <source>
        <dbReference type="ARBA" id="ARBA00022801"/>
    </source>
</evidence>
<dbReference type="EC" id="3.1.26.4" evidence="6 14"/>
<keyword evidence="19" id="KW-1185">Reference proteome</keyword>
<dbReference type="NCBIfam" id="NF000596">
    <property type="entry name" value="PRK00015.1-4"/>
    <property type="match status" value="1"/>
</dbReference>
<evidence type="ECO:0000256" key="10">
    <source>
        <dbReference type="ARBA" id="ARBA00022723"/>
    </source>
</evidence>
<dbReference type="InterPro" id="IPR022898">
    <property type="entry name" value="RNase_HII"/>
</dbReference>
<sequence length="224" mass="24106">MSSTRSGREDPPFTISYSGWKLAGVDEVGRGPLIGAVVAAAVMLDPERPITGLADSKKLTAGRREELDRLIREQALAVSLGEASSTEIDTLNIHHATHLAMRRAIDGLAIQPEYLLVDGHRLPGHHVPGEAVVRGDARVEAIAAASIVAKVARDARMVALDAQHPEYGLAAHKGYPTRAHLEALERLGPLPEHRRSFAPVRRLQDRFPAVNTNMTIGPTAPDAV</sequence>
<comment type="subcellular location">
    <subcellularLocation>
        <location evidence="4 14">Cytoplasm</location>
    </subcellularLocation>
</comment>
<dbReference type="AlphaFoldDB" id="A0A420WXL3"/>
<dbReference type="InterPro" id="IPR036397">
    <property type="entry name" value="RNaseH_sf"/>
</dbReference>
<evidence type="ECO:0000256" key="7">
    <source>
        <dbReference type="ARBA" id="ARBA00019179"/>
    </source>
</evidence>
<organism evidence="18 19">
    <name type="scientific">Kushneria sinocarnis</name>
    <dbReference type="NCBI Taxonomy" id="595502"/>
    <lineage>
        <taxon>Bacteria</taxon>
        <taxon>Pseudomonadati</taxon>
        <taxon>Pseudomonadota</taxon>
        <taxon>Gammaproteobacteria</taxon>
        <taxon>Oceanospirillales</taxon>
        <taxon>Halomonadaceae</taxon>
        <taxon>Kushneria</taxon>
    </lineage>
</organism>
<dbReference type="RefSeq" id="WP_121172584.1">
    <property type="nucleotide sequence ID" value="NZ_RBIN01000004.1"/>
</dbReference>
<accession>A0A420WXL3</accession>
<keyword evidence="11 14" id="KW-0255">Endonuclease</keyword>
<dbReference type="NCBIfam" id="NF000595">
    <property type="entry name" value="PRK00015.1-3"/>
    <property type="match status" value="1"/>
</dbReference>
<feature type="domain" description="RNase H type-2" evidence="17">
    <location>
        <begin position="20"/>
        <end position="209"/>
    </location>
</feature>
<evidence type="ECO:0000256" key="13">
    <source>
        <dbReference type="ARBA" id="ARBA00023211"/>
    </source>
</evidence>
<dbReference type="GO" id="GO:0032299">
    <property type="term" value="C:ribonuclease H2 complex"/>
    <property type="evidence" value="ECO:0007669"/>
    <property type="project" value="TreeGrafter"/>
</dbReference>
<evidence type="ECO:0000256" key="1">
    <source>
        <dbReference type="ARBA" id="ARBA00000077"/>
    </source>
</evidence>
<evidence type="ECO:0000256" key="2">
    <source>
        <dbReference type="ARBA" id="ARBA00001946"/>
    </source>
</evidence>
<proteinExistence type="inferred from homology"/>
<comment type="caution">
    <text evidence="18">The sequence shown here is derived from an EMBL/GenBank/DDBJ whole genome shotgun (WGS) entry which is preliminary data.</text>
</comment>
<comment type="similarity">
    <text evidence="5 14 16">Belongs to the RNase HII family.</text>
</comment>
<feature type="binding site" evidence="14 15">
    <location>
        <position position="27"/>
    </location>
    <ligand>
        <name>a divalent metal cation</name>
        <dbReference type="ChEBI" id="CHEBI:60240"/>
    </ligand>
</feature>
<evidence type="ECO:0000256" key="4">
    <source>
        <dbReference type="ARBA" id="ARBA00004496"/>
    </source>
</evidence>
<evidence type="ECO:0000313" key="18">
    <source>
        <dbReference type="EMBL" id="RKR04433.1"/>
    </source>
</evidence>
<comment type="cofactor">
    <cofactor evidence="2">
        <name>Mg(2+)</name>
        <dbReference type="ChEBI" id="CHEBI:18420"/>
    </cofactor>
</comment>
<comment type="catalytic activity">
    <reaction evidence="1 14 15 16">
        <text>Endonucleolytic cleavage to 5'-phosphomonoester.</text>
        <dbReference type="EC" id="3.1.26.4"/>
    </reaction>
</comment>
<evidence type="ECO:0000256" key="5">
    <source>
        <dbReference type="ARBA" id="ARBA00007383"/>
    </source>
</evidence>
<keyword evidence="13 14" id="KW-0464">Manganese</keyword>
<dbReference type="GO" id="GO:0003723">
    <property type="term" value="F:RNA binding"/>
    <property type="evidence" value="ECO:0007669"/>
    <property type="project" value="UniProtKB-UniRule"/>
</dbReference>
<dbReference type="Proteomes" id="UP000281975">
    <property type="component" value="Unassembled WGS sequence"/>
</dbReference>
<dbReference type="OrthoDB" id="9803420at2"/>
<reference evidence="18 19" key="1">
    <citation type="submission" date="2018-10" db="EMBL/GenBank/DDBJ databases">
        <title>Genomic Encyclopedia of Type Strains, Phase IV (KMG-IV): sequencing the most valuable type-strain genomes for metagenomic binning, comparative biology and taxonomic classification.</title>
        <authorList>
            <person name="Goeker M."/>
        </authorList>
    </citation>
    <scope>NUCLEOTIDE SEQUENCE [LARGE SCALE GENOMIC DNA]</scope>
    <source>
        <strain evidence="18 19">DSM 23229</strain>
    </source>
</reference>
<dbReference type="PANTHER" id="PTHR10954">
    <property type="entry name" value="RIBONUCLEASE H2 SUBUNIT A"/>
    <property type="match status" value="1"/>
</dbReference>
<comment type="function">
    <text evidence="3 14 16">Endonuclease that specifically degrades the RNA of RNA-DNA hybrids.</text>
</comment>
<dbReference type="Pfam" id="PF01351">
    <property type="entry name" value="RNase_HII"/>
    <property type="match status" value="1"/>
</dbReference>
<feature type="binding site" evidence="14 15">
    <location>
        <position position="118"/>
    </location>
    <ligand>
        <name>a divalent metal cation</name>
        <dbReference type="ChEBI" id="CHEBI:60240"/>
    </ligand>
</feature>
<evidence type="ECO:0000256" key="14">
    <source>
        <dbReference type="HAMAP-Rule" id="MF_00052"/>
    </source>
</evidence>
<evidence type="ECO:0000256" key="8">
    <source>
        <dbReference type="ARBA" id="ARBA00022490"/>
    </source>
</evidence>
<dbReference type="EMBL" id="RBIN01000004">
    <property type="protein sequence ID" value="RKR04433.1"/>
    <property type="molecule type" value="Genomic_DNA"/>
</dbReference>
<evidence type="ECO:0000256" key="11">
    <source>
        <dbReference type="ARBA" id="ARBA00022759"/>
    </source>
</evidence>
<dbReference type="InterPro" id="IPR024567">
    <property type="entry name" value="RNase_HII/HIII_dom"/>
</dbReference>
<evidence type="ECO:0000256" key="15">
    <source>
        <dbReference type="PROSITE-ProRule" id="PRU01319"/>
    </source>
</evidence>
<comment type="cofactor">
    <cofactor evidence="14 15">
        <name>Mn(2+)</name>
        <dbReference type="ChEBI" id="CHEBI:29035"/>
    </cofactor>
    <cofactor evidence="14 15">
        <name>Mg(2+)</name>
        <dbReference type="ChEBI" id="CHEBI:18420"/>
    </cofactor>
    <text evidence="14 15">Manganese or magnesium. Binds 1 divalent metal ion per monomer in the absence of substrate. May bind a second metal ion after substrate binding.</text>
</comment>
<dbReference type="PANTHER" id="PTHR10954:SF18">
    <property type="entry name" value="RIBONUCLEASE HII"/>
    <property type="match status" value="1"/>
</dbReference>
<dbReference type="CDD" id="cd07182">
    <property type="entry name" value="RNase_HII_bacteria_HII_like"/>
    <property type="match status" value="1"/>
</dbReference>
<dbReference type="SUPFAM" id="SSF53098">
    <property type="entry name" value="Ribonuclease H-like"/>
    <property type="match status" value="1"/>
</dbReference>
<feature type="binding site" evidence="14 15">
    <location>
        <position position="26"/>
    </location>
    <ligand>
        <name>a divalent metal cation</name>
        <dbReference type="ChEBI" id="CHEBI:60240"/>
    </ligand>
</feature>
<dbReference type="GO" id="GO:0004523">
    <property type="term" value="F:RNA-DNA hybrid ribonuclease activity"/>
    <property type="evidence" value="ECO:0007669"/>
    <property type="project" value="UniProtKB-UniRule"/>
</dbReference>
<dbReference type="FunFam" id="3.30.420.10:FF:000006">
    <property type="entry name" value="Ribonuclease HII"/>
    <property type="match status" value="1"/>
</dbReference>
<dbReference type="GO" id="GO:0006298">
    <property type="term" value="P:mismatch repair"/>
    <property type="evidence" value="ECO:0007669"/>
    <property type="project" value="TreeGrafter"/>
</dbReference>
<keyword evidence="8 14" id="KW-0963">Cytoplasm</keyword>
<keyword evidence="12 14" id="KW-0378">Hydrolase</keyword>
<evidence type="ECO:0000259" key="17">
    <source>
        <dbReference type="PROSITE" id="PS51975"/>
    </source>
</evidence>
<dbReference type="HAMAP" id="MF_00052_B">
    <property type="entry name" value="RNase_HII_B"/>
    <property type="match status" value="1"/>
</dbReference>
<protein>
    <recommendedName>
        <fullName evidence="7 14">Ribonuclease HII</fullName>
        <shortName evidence="14">RNase HII</shortName>
        <ecNumber evidence="6 14">3.1.26.4</ecNumber>
    </recommendedName>
</protein>
<keyword evidence="10 14" id="KW-0479">Metal-binding</keyword>
<dbReference type="PROSITE" id="PS51975">
    <property type="entry name" value="RNASE_H_2"/>
    <property type="match status" value="1"/>
</dbReference>
<evidence type="ECO:0000256" key="9">
    <source>
        <dbReference type="ARBA" id="ARBA00022722"/>
    </source>
</evidence>
<dbReference type="InterPro" id="IPR012337">
    <property type="entry name" value="RNaseH-like_sf"/>
</dbReference>
<evidence type="ECO:0000256" key="6">
    <source>
        <dbReference type="ARBA" id="ARBA00012180"/>
    </source>
</evidence>
<dbReference type="InterPro" id="IPR001352">
    <property type="entry name" value="RNase_HII/HIII"/>
</dbReference>
<evidence type="ECO:0000313" key="19">
    <source>
        <dbReference type="Proteomes" id="UP000281975"/>
    </source>
</evidence>
<gene>
    <name evidence="14" type="primary">rnhB</name>
    <name evidence="18" type="ORF">C7446_1640</name>
</gene>